<sequence>MKLTLTHLRFLLAAIILIAGSAMVSSAAGPAGYTSGIAVELAIAGDGVARPAHGSDQDSHKNGCRQVCCMNCVPSAGSGCCAAAVSPTSGCKALDWASIAAYGIVDAGLLAAGIDPEALLRPPQTSPEAAASRFSDLFG</sequence>
<dbReference type="Proteomes" id="UP000507954">
    <property type="component" value="Unassembled WGS sequence"/>
</dbReference>
<protein>
    <recommendedName>
        <fullName evidence="3">DUF2946 domain-containing protein</fullName>
    </recommendedName>
</protein>
<organism evidence="2">
    <name type="scientific">Sinorhizobium medicae</name>
    <dbReference type="NCBI Taxonomy" id="110321"/>
    <lineage>
        <taxon>Bacteria</taxon>
        <taxon>Pseudomonadati</taxon>
        <taxon>Pseudomonadota</taxon>
        <taxon>Alphaproteobacteria</taxon>
        <taxon>Hyphomicrobiales</taxon>
        <taxon>Rhizobiaceae</taxon>
        <taxon>Sinorhizobium/Ensifer group</taxon>
        <taxon>Sinorhizobium</taxon>
    </lineage>
</organism>
<evidence type="ECO:0008006" key="3">
    <source>
        <dbReference type="Google" id="ProtNLM"/>
    </source>
</evidence>
<feature type="signal peptide" evidence="1">
    <location>
        <begin position="1"/>
        <end position="27"/>
    </location>
</feature>
<gene>
    <name evidence="2" type="ORF">EMEDMD4_1280029</name>
</gene>
<dbReference type="EMBL" id="CABFNB010000033">
    <property type="protein sequence ID" value="VTZ59842.1"/>
    <property type="molecule type" value="Genomic_DNA"/>
</dbReference>
<name>A0A508WR83_9HYPH</name>
<accession>A0A508WR83</accession>
<proteinExistence type="predicted"/>
<feature type="chain" id="PRO_5021316889" description="DUF2946 domain-containing protein" evidence="1">
    <location>
        <begin position="28"/>
        <end position="139"/>
    </location>
</feature>
<keyword evidence="1" id="KW-0732">Signal</keyword>
<evidence type="ECO:0000313" key="2">
    <source>
        <dbReference type="EMBL" id="VTZ59842.1"/>
    </source>
</evidence>
<evidence type="ECO:0000256" key="1">
    <source>
        <dbReference type="SAM" id="SignalP"/>
    </source>
</evidence>
<dbReference type="AlphaFoldDB" id="A0A508WR83"/>
<reference evidence="2" key="1">
    <citation type="submission" date="2019-06" db="EMBL/GenBank/DDBJ databases">
        <authorList>
            <person name="Le Quere A."/>
            <person name="Colella S."/>
        </authorList>
    </citation>
    <scope>NUCLEOTIDE SEQUENCE</scope>
    <source>
        <strain evidence="2">EmedicaeMD41</strain>
    </source>
</reference>